<protein>
    <submittedName>
        <fullName evidence="2">Uncharacterized protein</fullName>
    </submittedName>
</protein>
<dbReference type="AlphaFoldDB" id="A0A1Q5ZTQ1"/>
<keyword evidence="3" id="KW-1185">Reference proteome</keyword>
<dbReference type="Proteomes" id="UP000186720">
    <property type="component" value="Unassembled WGS sequence"/>
</dbReference>
<keyword evidence="1" id="KW-0812">Transmembrane</keyword>
<accession>A0A1Q5ZTQ1</accession>
<evidence type="ECO:0000313" key="3">
    <source>
        <dbReference type="Proteomes" id="UP000186720"/>
    </source>
</evidence>
<dbReference type="EMBL" id="MPPL01000001">
    <property type="protein sequence ID" value="OKS85144.1"/>
    <property type="molecule type" value="Genomic_DNA"/>
</dbReference>
<reference evidence="2 3" key="1">
    <citation type="submission" date="2016-11" db="EMBL/GenBank/DDBJ databases">
        <title>Whole Genome Sequencing of Mucilaginibacter polytrichastri RG4-7(T) isolated from the moss sample.</title>
        <authorList>
            <person name="Li Y."/>
        </authorList>
    </citation>
    <scope>NUCLEOTIDE SEQUENCE [LARGE SCALE GENOMIC DNA]</scope>
    <source>
        <strain evidence="2 3">RG4-7</strain>
    </source>
</reference>
<feature type="transmembrane region" description="Helical" evidence="1">
    <location>
        <begin position="401"/>
        <end position="420"/>
    </location>
</feature>
<dbReference type="RefSeq" id="WP_074487980.1">
    <property type="nucleotide sequence ID" value="NZ_FPAM01000001.1"/>
</dbReference>
<dbReference type="STRING" id="1302689.RG47T_0588"/>
<feature type="transmembrane region" description="Helical" evidence="1">
    <location>
        <begin position="260"/>
        <end position="280"/>
    </location>
</feature>
<proteinExistence type="predicted"/>
<feature type="transmembrane region" description="Helical" evidence="1">
    <location>
        <begin position="73"/>
        <end position="92"/>
    </location>
</feature>
<feature type="transmembrane region" description="Helical" evidence="1">
    <location>
        <begin position="98"/>
        <end position="119"/>
    </location>
</feature>
<feature type="transmembrane region" description="Helical" evidence="1">
    <location>
        <begin position="131"/>
        <end position="151"/>
    </location>
</feature>
<feature type="transmembrane region" description="Helical" evidence="1">
    <location>
        <begin position="187"/>
        <end position="205"/>
    </location>
</feature>
<name>A0A1Q5ZTQ1_9SPHI</name>
<feature type="transmembrane region" description="Helical" evidence="1">
    <location>
        <begin position="43"/>
        <end position="61"/>
    </location>
</feature>
<feature type="transmembrane region" description="Helical" evidence="1">
    <location>
        <begin position="236"/>
        <end position="253"/>
    </location>
</feature>
<organism evidence="2 3">
    <name type="scientific">Mucilaginibacter polytrichastri</name>
    <dbReference type="NCBI Taxonomy" id="1302689"/>
    <lineage>
        <taxon>Bacteria</taxon>
        <taxon>Pseudomonadati</taxon>
        <taxon>Bacteroidota</taxon>
        <taxon>Sphingobacteriia</taxon>
        <taxon>Sphingobacteriales</taxon>
        <taxon>Sphingobacteriaceae</taxon>
        <taxon>Mucilaginibacter</taxon>
    </lineage>
</organism>
<feature type="transmembrane region" description="Helical" evidence="1">
    <location>
        <begin position="370"/>
        <end position="389"/>
    </location>
</feature>
<gene>
    <name evidence="2" type="ORF">RG47T_0588</name>
</gene>
<comment type="caution">
    <text evidence="2">The sequence shown here is derived from an EMBL/GenBank/DDBJ whole genome shotgun (WGS) entry which is preliminary data.</text>
</comment>
<feature type="transmembrane region" description="Helical" evidence="1">
    <location>
        <begin position="426"/>
        <end position="443"/>
    </location>
</feature>
<keyword evidence="1" id="KW-0472">Membrane</keyword>
<dbReference type="OrthoDB" id="1491081at2"/>
<evidence type="ECO:0000256" key="1">
    <source>
        <dbReference type="SAM" id="Phobius"/>
    </source>
</evidence>
<keyword evidence="1" id="KW-1133">Transmembrane helix</keyword>
<sequence>MVGNKDYYKDNMSNNAEKLVYALVITLVFEGLLRKLLPSGFGLIIFFFKDVLCLISFFLILKRYFTGKMLTLLKAWRAIFVAFIPVFFATIFHDPFLGFFGLKQYLLYVVAGLLVPVAFPPGKIDHFKKFISLFIFLLIPTTLVAILQNSLPGSHWLNRSVDGGSLEGFAAAGYLRVSSTFSFTGQYSWFLNIASGFLAGSFFFPEKPIFKAAKYLSITGVLCLLVGTFITGGRTAVLGTALSLLIGSVFSSLKAPKIFLIKGVTAFVLCFLLLGVVRAAKPEFFAAYDQRSSGSEEKSHSAEIEDRVFGDFFSWTNWLFIDDTIPMLFGNGIGVMSNGSEKISVYANEAKNKSGGGLESDYDVTAWEGGIYLMLVWYGFRVWIIVFSIDMWKEITSKKVGLAVSFLLGFIIVTCCYGAVSKQAPISLWLWLSVGCIITLLNYDKSRKINSQRIAIAELPEYFL</sequence>
<feature type="transmembrane region" description="Helical" evidence="1">
    <location>
        <begin position="212"/>
        <end position="230"/>
    </location>
</feature>
<evidence type="ECO:0000313" key="2">
    <source>
        <dbReference type="EMBL" id="OKS85144.1"/>
    </source>
</evidence>